<sequence>MKRPGEEYSRGDQHSPTVPTRHIRSAILRTKDFRLTELTDTMCNTRPSSLKIPRLCAESSSDADVWTHTILKSR</sequence>
<proteinExistence type="predicted"/>
<name>A0A8T1UHB7_9STRA</name>
<comment type="caution">
    <text evidence="2">The sequence shown here is derived from an EMBL/GenBank/DDBJ whole genome shotgun (WGS) entry which is preliminary data.</text>
</comment>
<evidence type="ECO:0000313" key="3">
    <source>
        <dbReference type="Proteomes" id="UP000688947"/>
    </source>
</evidence>
<reference evidence="2" key="1">
    <citation type="submission" date="2021-01" db="EMBL/GenBank/DDBJ databases">
        <title>Phytophthora aleatoria, a newly-described species from Pinus radiata is distinct from Phytophthora cactorum isolates based on comparative genomics.</title>
        <authorList>
            <person name="Mcdougal R."/>
            <person name="Panda P."/>
            <person name="Williams N."/>
            <person name="Studholme D.J."/>
        </authorList>
    </citation>
    <scope>NUCLEOTIDE SEQUENCE</scope>
    <source>
        <strain evidence="2">NZFS 3830</strain>
    </source>
</reference>
<dbReference type="Proteomes" id="UP000688947">
    <property type="component" value="Unassembled WGS sequence"/>
</dbReference>
<dbReference type="AlphaFoldDB" id="A0A8T1UHB7"/>
<protein>
    <submittedName>
        <fullName evidence="2">Uncharacterized protein</fullName>
    </submittedName>
</protein>
<feature type="region of interest" description="Disordered" evidence="1">
    <location>
        <begin position="1"/>
        <end position="25"/>
    </location>
</feature>
<evidence type="ECO:0000313" key="2">
    <source>
        <dbReference type="EMBL" id="KAG6963284.1"/>
    </source>
</evidence>
<dbReference type="EMBL" id="JAENGZ010000276">
    <property type="protein sequence ID" value="KAG6963284.1"/>
    <property type="molecule type" value="Genomic_DNA"/>
</dbReference>
<feature type="compositionally biased region" description="Basic and acidic residues" evidence="1">
    <location>
        <begin position="1"/>
        <end position="13"/>
    </location>
</feature>
<gene>
    <name evidence="2" type="ORF">JG687_00006663</name>
</gene>
<evidence type="ECO:0000256" key="1">
    <source>
        <dbReference type="SAM" id="MobiDB-lite"/>
    </source>
</evidence>
<accession>A0A8T1UHB7</accession>
<organism evidence="2 3">
    <name type="scientific">Phytophthora cactorum</name>
    <dbReference type="NCBI Taxonomy" id="29920"/>
    <lineage>
        <taxon>Eukaryota</taxon>
        <taxon>Sar</taxon>
        <taxon>Stramenopiles</taxon>
        <taxon>Oomycota</taxon>
        <taxon>Peronosporomycetes</taxon>
        <taxon>Peronosporales</taxon>
        <taxon>Peronosporaceae</taxon>
        <taxon>Phytophthora</taxon>
    </lineage>
</organism>